<evidence type="ECO:0000256" key="1">
    <source>
        <dbReference type="SAM" id="Phobius"/>
    </source>
</evidence>
<accession>A0A0F6XZ67</accession>
<reference evidence="2" key="1">
    <citation type="submission" date="2015-03" db="EMBL/GenBank/DDBJ databases">
        <title>MIGS Cultured Bacterial/Archaeal sample from Brevibacillus laterosporus.</title>
        <authorList>
            <person name="Zeng D."/>
            <person name="Zhu L."/>
            <person name="Dong G."/>
            <person name="Ye W."/>
            <person name="Ren D."/>
            <person name="Wu L."/>
            <person name="Xu J."/>
            <person name="Li G."/>
            <person name="Guo L."/>
        </authorList>
    </citation>
    <scope>NUCLEOTIDE SEQUENCE</scope>
    <source>
        <strain evidence="2">B9</strain>
    </source>
</reference>
<dbReference type="EMBL" id="CP011074">
    <property type="protein sequence ID" value="AKF93246.1"/>
    <property type="molecule type" value="Genomic_DNA"/>
</dbReference>
<keyword evidence="1" id="KW-0472">Membrane</keyword>
<evidence type="ECO:0000313" key="2">
    <source>
        <dbReference type="EMBL" id="AKF93246.1"/>
    </source>
</evidence>
<proteinExistence type="predicted"/>
<dbReference type="RefSeq" id="WP_031412026.1">
    <property type="nucleotide sequence ID" value="NZ_CP011074.1"/>
</dbReference>
<keyword evidence="1" id="KW-0812">Transmembrane</keyword>
<dbReference type="AlphaFoldDB" id="A0A0F6XZ67"/>
<organism evidence="2">
    <name type="scientific">Brevibacillus laterosporus</name>
    <name type="common">Bacillus laterosporus</name>
    <dbReference type="NCBI Taxonomy" id="1465"/>
    <lineage>
        <taxon>Bacteria</taxon>
        <taxon>Bacillati</taxon>
        <taxon>Bacillota</taxon>
        <taxon>Bacilli</taxon>
        <taxon>Bacillales</taxon>
        <taxon>Paenibacillaceae</taxon>
        <taxon>Brevibacillus</taxon>
    </lineage>
</organism>
<keyword evidence="1" id="KW-1133">Transmembrane helix</keyword>
<feature type="transmembrane region" description="Helical" evidence="1">
    <location>
        <begin position="38"/>
        <end position="62"/>
    </location>
</feature>
<sequence>MKNKVLKILFVPLYFLLILGFGNEGTQLFRWLHGENYVLGAVLFSYAFCFLFGCIVWSPSLLSNLGNKGSWKFKCSKKGKMLLILSCILIILSSILLVTPFESHLLILCASLVVFLSGVLVIRSLQRSL</sequence>
<feature type="transmembrane region" description="Helical" evidence="1">
    <location>
        <begin position="82"/>
        <end position="99"/>
    </location>
</feature>
<gene>
    <name evidence="2" type="ORF">EX87_05980</name>
</gene>
<name>A0A0F6XZ67_BRELA</name>
<protein>
    <submittedName>
        <fullName evidence="2">Uncharacterized protein</fullName>
    </submittedName>
</protein>
<feature type="transmembrane region" description="Helical" evidence="1">
    <location>
        <begin position="105"/>
        <end position="125"/>
    </location>
</feature>